<keyword evidence="2" id="KW-1185">Reference proteome</keyword>
<dbReference type="Proteomes" id="UP000558488">
    <property type="component" value="Unassembled WGS sequence"/>
</dbReference>
<dbReference type="EMBL" id="JACAGB010000099">
    <property type="protein sequence ID" value="KAF6270996.1"/>
    <property type="molecule type" value="Genomic_DNA"/>
</dbReference>
<accession>A0A7J7R492</accession>
<sequence length="127" mass="13757">MSPLYTVCVAPSISHPLLCLWSFLSRESSCGVSRALCTASPLQVSLPAEAAGPRGARQAVDSLLLCWSVTPLHEARGISECSILISLSNPNQEILGRWFCCKFKLKSSVPSKTHINAPFCQAFYLST</sequence>
<protein>
    <submittedName>
        <fullName evidence="1">Uncharacterized protein</fullName>
    </submittedName>
</protein>
<name>A0A7J7R492_PIPKU</name>
<dbReference type="AlphaFoldDB" id="A0A7J7R492"/>
<evidence type="ECO:0000313" key="1">
    <source>
        <dbReference type="EMBL" id="KAF6270996.1"/>
    </source>
</evidence>
<evidence type="ECO:0000313" key="2">
    <source>
        <dbReference type="Proteomes" id="UP000558488"/>
    </source>
</evidence>
<organism evidence="1 2">
    <name type="scientific">Pipistrellus kuhlii</name>
    <name type="common">Kuhl's pipistrelle</name>
    <dbReference type="NCBI Taxonomy" id="59472"/>
    <lineage>
        <taxon>Eukaryota</taxon>
        <taxon>Metazoa</taxon>
        <taxon>Chordata</taxon>
        <taxon>Craniata</taxon>
        <taxon>Vertebrata</taxon>
        <taxon>Euteleostomi</taxon>
        <taxon>Mammalia</taxon>
        <taxon>Eutheria</taxon>
        <taxon>Laurasiatheria</taxon>
        <taxon>Chiroptera</taxon>
        <taxon>Yangochiroptera</taxon>
        <taxon>Vespertilionidae</taxon>
        <taxon>Pipistrellus</taxon>
    </lineage>
</organism>
<gene>
    <name evidence="1" type="ORF">mPipKuh1_010849</name>
</gene>
<proteinExistence type="predicted"/>
<comment type="caution">
    <text evidence="1">The sequence shown here is derived from an EMBL/GenBank/DDBJ whole genome shotgun (WGS) entry which is preliminary data.</text>
</comment>
<reference evidence="1 2" key="1">
    <citation type="journal article" date="2020" name="Nature">
        <title>Six reference-quality genomes reveal evolution of bat adaptations.</title>
        <authorList>
            <person name="Jebb D."/>
            <person name="Huang Z."/>
            <person name="Pippel M."/>
            <person name="Hughes G.M."/>
            <person name="Lavrichenko K."/>
            <person name="Devanna P."/>
            <person name="Winkler S."/>
            <person name="Jermiin L.S."/>
            <person name="Skirmuntt E.C."/>
            <person name="Katzourakis A."/>
            <person name="Burkitt-Gray L."/>
            <person name="Ray D.A."/>
            <person name="Sullivan K.A.M."/>
            <person name="Roscito J.G."/>
            <person name="Kirilenko B.M."/>
            <person name="Davalos L.M."/>
            <person name="Corthals A.P."/>
            <person name="Power M.L."/>
            <person name="Jones G."/>
            <person name="Ransome R.D."/>
            <person name="Dechmann D.K.N."/>
            <person name="Locatelli A.G."/>
            <person name="Puechmaille S.J."/>
            <person name="Fedrigo O."/>
            <person name="Jarvis E.D."/>
            <person name="Hiller M."/>
            <person name="Vernes S.C."/>
            <person name="Myers E.W."/>
            <person name="Teeling E.C."/>
        </authorList>
    </citation>
    <scope>NUCLEOTIDE SEQUENCE [LARGE SCALE GENOMIC DNA]</scope>
    <source>
        <strain evidence="1">MPipKuh1</strain>
        <tissue evidence="1">Flight muscle</tissue>
    </source>
</reference>